<proteinExistence type="predicted"/>
<dbReference type="EMBL" id="CP018911">
    <property type="protein sequence ID" value="AZU03617.1"/>
    <property type="molecule type" value="Genomic_DNA"/>
</dbReference>
<evidence type="ECO:0000313" key="2">
    <source>
        <dbReference type="Proteomes" id="UP000286954"/>
    </source>
</evidence>
<reference evidence="1 2" key="1">
    <citation type="submission" date="2016-12" db="EMBL/GenBank/DDBJ databases">
        <title>The genome of dimorphic prosthecate Glycocaulis alkaliphilus 6b-8t, isolated from crude oil dictates its adaptability in petroleum environments.</title>
        <authorList>
            <person name="Wu X.-L."/>
            <person name="Geng S."/>
        </authorList>
    </citation>
    <scope>NUCLEOTIDE SEQUENCE [LARGE SCALE GENOMIC DNA]</scope>
    <source>
        <strain evidence="1 2">6B-8</strain>
    </source>
</reference>
<protein>
    <submittedName>
        <fullName evidence="1">Uncharacterized protein</fullName>
    </submittedName>
</protein>
<name>A0A3T0E8R4_9PROT</name>
<evidence type="ECO:0000313" key="1">
    <source>
        <dbReference type="EMBL" id="AZU03617.1"/>
    </source>
</evidence>
<gene>
    <name evidence="1" type="ORF">X907_1079</name>
</gene>
<dbReference type="AlphaFoldDB" id="A0A3T0E8R4"/>
<organism evidence="1 2">
    <name type="scientific">Glycocaulis alkaliphilus</name>
    <dbReference type="NCBI Taxonomy" id="1434191"/>
    <lineage>
        <taxon>Bacteria</taxon>
        <taxon>Pseudomonadati</taxon>
        <taxon>Pseudomonadota</taxon>
        <taxon>Alphaproteobacteria</taxon>
        <taxon>Maricaulales</taxon>
        <taxon>Maricaulaceae</taxon>
        <taxon>Glycocaulis</taxon>
    </lineage>
</organism>
<dbReference type="RefSeq" id="WP_127565982.1">
    <property type="nucleotide sequence ID" value="NZ_BMFB01000005.1"/>
</dbReference>
<keyword evidence="2" id="KW-1185">Reference proteome</keyword>
<sequence length="220" mass="23390">MAKNVPQIPAIGAAALALCMFAGTASAQSQGVTRAGSVTGTIGDTAYEGSIPMPNPPNADLFDGAHYTVAMEGSNLSLRVKILAIGQNETIRNSPTGYYGNNAVQLDLVFEFTQDGRDAISADNIVSSSVTFIEAWASRVPSPALQYQTMFSQPAVSVDTFNWSEDGIEISGSVSGEACLYVYDIDERGDRVNAQARVMGETFCPEINLDFSALATEEHM</sequence>
<dbReference type="Proteomes" id="UP000286954">
    <property type="component" value="Chromosome"/>
</dbReference>
<dbReference type="KEGG" id="gak:X907_1079"/>
<accession>A0A3T0E8R4</accession>